<comment type="caution">
    <text evidence="10">The sequence shown here is derived from an EMBL/GenBank/DDBJ whole genome shotgun (WGS) entry which is preliminary data.</text>
</comment>
<feature type="transmembrane region" description="Helical" evidence="8">
    <location>
        <begin position="91"/>
        <end position="113"/>
    </location>
</feature>
<dbReference type="PANTHER" id="PTHR30445:SF9">
    <property type="match status" value="1"/>
</dbReference>
<evidence type="ECO:0000256" key="5">
    <source>
        <dbReference type="ARBA" id="ARBA00022692"/>
    </source>
</evidence>
<feature type="transmembrane region" description="Helical" evidence="8">
    <location>
        <begin position="36"/>
        <end position="56"/>
    </location>
</feature>
<dbReference type="PANTHER" id="PTHR30445">
    <property type="entry name" value="K(+)_H(+) ANTIPORTER SUBUNIT KHTT"/>
    <property type="match status" value="1"/>
</dbReference>
<name>A0ABT0KJ15_9GAMM</name>
<evidence type="ECO:0000256" key="7">
    <source>
        <dbReference type="ARBA" id="ARBA00023136"/>
    </source>
</evidence>
<sequence length="570" mass="63331">MEEIQLLLGESPYFSVLVTLVLGCLLGKLSIKGFSLGCVAGTLLVGILIGQLGGYIEPSSRWIFFGLFLYVIGYQGGYSILRVWQLRKKTILMTSLIISLITISTMCLATWFFNLDLYTSIGMISGSFVHPEVMYMVTDSIEKLPELSETVKLVALNNAYMGYVLTVIFGMVGPVIMMKWLQSAAMKQSDSPFDKATQNELGESHCDRYYPIDPLETVVKRVFEVNPTSTVLGKSIEQLNAPYFDIMFERVNLVDKAKSSSNEIDEAVNHNEPLVAGDIVTITGRHDTLYYFEDDVIGSELPSDTQVDNNEVHFNMLINTHGFVGKSLNDIKTEINQNTYKNLCIIRLVRDQQSIEITPDLIVKQDDILQIMGSASDIQFVKHNFSNNVGRNTESFALFGIGLVAAYLMSLWNLNIGGLYFYLSIGLSSLIAGTFVGWLSNKINPLSQLPRHTITFVRELSLLAFIAITGLYFGPQMINEMNSSGMKIPLIGLGVVLISQLFSLTIASKMLKFNKPSVAIGKNIESKADGVGISSRYRLHEQSAMYAIAISYITSSFLMLLVISMVLNFM</sequence>
<evidence type="ECO:0000313" key="10">
    <source>
        <dbReference type="EMBL" id="MCL1043836.1"/>
    </source>
</evidence>
<keyword evidence="11" id="KW-1185">Reference proteome</keyword>
<dbReference type="EMBL" id="JAKIKU010000001">
    <property type="protein sequence ID" value="MCL1043836.1"/>
    <property type="molecule type" value="Genomic_DNA"/>
</dbReference>
<feature type="domain" description="YidE/YbjL duplication" evidence="9">
    <location>
        <begin position="415"/>
        <end position="566"/>
    </location>
</feature>
<keyword evidence="5 8" id="KW-0812">Transmembrane</keyword>
<keyword evidence="6 8" id="KW-1133">Transmembrane helix</keyword>
<evidence type="ECO:0000313" key="11">
    <source>
        <dbReference type="Proteomes" id="UP001202134"/>
    </source>
</evidence>
<dbReference type="InterPro" id="IPR006512">
    <property type="entry name" value="YidE_YbjL"/>
</dbReference>
<comment type="subcellular location">
    <subcellularLocation>
        <location evidence="1">Cell membrane</location>
        <topology evidence="1">Multi-pass membrane protein</topology>
    </subcellularLocation>
</comment>
<keyword evidence="4" id="KW-1003">Cell membrane</keyword>
<proteinExistence type="inferred from homology"/>
<feature type="transmembrane region" description="Helical" evidence="8">
    <location>
        <begin position="160"/>
        <end position="181"/>
    </location>
</feature>
<accession>A0ABT0KJ15</accession>
<evidence type="ECO:0000256" key="8">
    <source>
        <dbReference type="SAM" id="Phobius"/>
    </source>
</evidence>
<dbReference type="Pfam" id="PF06826">
    <property type="entry name" value="Asp-Al_Ex"/>
    <property type="match status" value="2"/>
</dbReference>
<feature type="transmembrane region" description="Helical" evidence="8">
    <location>
        <begin position="62"/>
        <end position="84"/>
    </location>
</feature>
<evidence type="ECO:0000256" key="6">
    <source>
        <dbReference type="ARBA" id="ARBA00022989"/>
    </source>
</evidence>
<gene>
    <name evidence="10" type="ORF">L2737_00625</name>
</gene>
<evidence type="ECO:0000256" key="4">
    <source>
        <dbReference type="ARBA" id="ARBA00022475"/>
    </source>
</evidence>
<feature type="transmembrane region" description="Helical" evidence="8">
    <location>
        <begin position="460"/>
        <end position="478"/>
    </location>
</feature>
<comment type="similarity">
    <text evidence="2">Belongs to the AAE transporter (TC 2.A.81) family.</text>
</comment>
<keyword evidence="3" id="KW-0813">Transport</keyword>
<keyword evidence="7 8" id="KW-0472">Membrane</keyword>
<feature type="transmembrane region" description="Helical" evidence="8">
    <location>
        <begin position="544"/>
        <end position="567"/>
    </location>
</feature>
<evidence type="ECO:0000259" key="9">
    <source>
        <dbReference type="Pfam" id="PF06826"/>
    </source>
</evidence>
<dbReference type="InterPro" id="IPR050144">
    <property type="entry name" value="AAE_transporter"/>
</dbReference>
<feature type="transmembrane region" description="Helical" evidence="8">
    <location>
        <begin position="490"/>
        <end position="507"/>
    </location>
</feature>
<organism evidence="10 11">
    <name type="scientific">Shewanella electrodiphila</name>
    <dbReference type="NCBI Taxonomy" id="934143"/>
    <lineage>
        <taxon>Bacteria</taxon>
        <taxon>Pseudomonadati</taxon>
        <taxon>Pseudomonadota</taxon>
        <taxon>Gammaproteobacteria</taxon>
        <taxon>Alteromonadales</taxon>
        <taxon>Shewanellaceae</taxon>
        <taxon>Shewanella</taxon>
    </lineage>
</organism>
<feature type="transmembrane region" description="Helical" evidence="8">
    <location>
        <begin position="420"/>
        <end position="439"/>
    </location>
</feature>
<feature type="transmembrane region" description="Helical" evidence="8">
    <location>
        <begin position="12"/>
        <end position="29"/>
    </location>
</feature>
<dbReference type="InterPro" id="IPR036721">
    <property type="entry name" value="RCK_C_sf"/>
</dbReference>
<protein>
    <recommendedName>
        <fullName evidence="9">YidE/YbjL duplication domain-containing protein</fullName>
    </recommendedName>
</protein>
<dbReference type="SUPFAM" id="SSF116726">
    <property type="entry name" value="TrkA C-terminal domain-like"/>
    <property type="match status" value="1"/>
</dbReference>
<reference evidence="10 11" key="1">
    <citation type="submission" date="2022-01" db="EMBL/GenBank/DDBJ databases">
        <title>Whole genome-based taxonomy of the Shewanellaceae.</title>
        <authorList>
            <person name="Martin-Rodriguez A.J."/>
        </authorList>
    </citation>
    <scope>NUCLEOTIDE SEQUENCE [LARGE SCALE GENOMIC DNA]</scope>
    <source>
        <strain evidence="10 11">DSM 24955</strain>
    </source>
</reference>
<evidence type="ECO:0000256" key="3">
    <source>
        <dbReference type="ARBA" id="ARBA00022448"/>
    </source>
</evidence>
<feature type="domain" description="YidE/YbjL duplication" evidence="9">
    <location>
        <begin position="16"/>
        <end position="181"/>
    </location>
</feature>
<dbReference type="Proteomes" id="UP001202134">
    <property type="component" value="Unassembled WGS sequence"/>
</dbReference>
<feature type="transmembrane region" description="Helical" evidence="8">
    <location>
        <begin position="396"/>
        <end position="414"/>
    </location>
</feature>
<evidence type="ECO:0000256" key="2">
    <source>
        <dbReference type="ARBA" id="ARBA00009854"/>
    </source>
</evidence>
<evidence type="ECO:0000256" key="1">
    <source>
        <dbReference type="ARBA" id="ARBA00004651"/>
    </source>
</evidence>
<dbReference type="RefSeq" id="WP_248954426.1">
    <property type="nucleotide sequence ID" value="NZ_JAKIKU010000001.1"/>
</dbReference>